<evidence type="ECO:0000313" key="4">
    <source>
        <dbReference type="Proteomes" id="UP000660554"/>
    </source>
</evidence>
<dbReference type="Proteomes" id="UP000660554">
    <property type="component" value="Unassembled WGS sequence"/>
</dbReference>
<evidence type="ECO:0000259" key="2">
    <source>
        <dbReference type="Pfam" id="PF20026"/>
    </source>
</evidence>
<accession>A0ABQ3NIF5</accession>
<dbReference type="InterPro" id="IPR045492">
    <property type="entry name" value="DUF6434"/>
</dbReference>
<sequence>MSTNAVEVRPLLSTALTGAELLRWYWTLAELTGLARQMGVPARGGKAAVTARLAAALDGRPEPAAAPPAASRRAGRQLAAPVDGTTVIPAGQRCSQVLREYFVREIGPGFHFDAFMREYVAGHAGHTLAEAVEHWHATRARAAEPQEVGAQFEFNRFLRDWHAHHPGGARADAMAAWRTHRSRPRDPDTPRAPAGGPPSAGG</sequence>
<dbReference type="Pfam" id="PF20026">
    <property type="entry name" value="DUF6434"/>
    <property type="match status" value="1"/>
</dbReference>
<dbReference type="EMBL" id="BNDV01000007">
    <property type="protein sequence ID" value="GHI12499.1"/>
    <property type="molecule type" value="Genomic_DNA"/>
</dbReference>
<protein>
    <recommendedName>
        <fullName evidence="2">DUF6434 domain-containing protein</fullName>
    </recommendedName>
</protein>
<organism evidence="3 4">
    <name type="scientific">Streptomyces virginiae</name>
    <name type="common">Streptomyces cinnamonensis</name>
    <dbReference type="NCBI Taxonomy" id="1961"/>
    <lineage>
        <taxon>Bacteria</taxon>
        <taxon>Bacillati</taxon>
        <taxon>Actinomycetota</taxon>
        <taxon>Actinomycetes</taxon>
        <taxon>Kitasatosporales</taxon>
        <taxon>Streptomycetaceae</taxon>
        <taxon>Streptomyces</taxon>
    </lineage>
</organism>
<keyword evidence="4" id="KW-1185">Reference proteome</keyword>
<proteinExistence type="predicted"/>
<gene>
    <name evidence="3" type="ORF">Scinn_19620</name>
</gene>
<evidence type="ECO:0000313" key="3">
    <source>
        <dbReference type="EMBL" id="GHI12499.1"/>
    </source>
</evidence>
<evidence type="ECO:0000256" key="1">
    <source>
        <dbReference type="SAM" id="MobiDB-lite"/>
    </source>
</evidence>
<name>A0ABQ3NIF5_STRVG</name>
<feature type="region of interest" description="Disordered" evidence="1">
    <location>
        <begin position="169"/>
        <end position="202"/>
    </location>
</feature>
<dbReference type="GeneID" id="86958115"/>
<dbReference type="RefSeq" id="WP_030652301.1">
    <property type="nucleotide sequence ID" value="NZ_BMRU01000015.1"/>
</dbReference>
<feature type="domain" description="DUF6434" evidence="2">
    <location>
        <begin position="80"/>
        <end position="137"/>
    </location>
</feature>
<reference evidence="4" key="1">
    <citation type="submission" date="2020-09" db="EMBL/GenBank/DDBJ databases">
        <title>Whole genome shotgun sequence of Streptomyces cinnamonensis NBRC 15873.</title>
        <authorList>
            <person name="Komaki H."/>
            <person name="Tamura T."/>
        </authorList>
    </citation>
    <scope>NUCLEOTIDE SEQUENCE [LARGE SCALE GENOMIC DNA]</scope>
    <source>
        <strain evidence="4">NBRC 15873</strain>
    </source>
</reference>
<dbReference type="Pfam" id="PF18953">
    <property type="entry name" value="SAP_new25"/>
    <property type="match status" value="1"/>
</dbReference>
<comment type="caution">
    <text evidence="3">The sequence shown here is derived from an EMBL/GenBank/DDBJ whole genome shotgun (WGS) entry which is preliminary data.</text>
</comment>